<gene>
    <name evidence="2" type="ORF">CCACVL1_00557</name>
</gene>
<evidence type="ECO:0000313" key="2">
    <source>
        <dbReference type="EMBL" id="OMP11376.1"/>
    </source>
</evidence>
<dbReference type="EMBL" id="AWWV01001349">
    <property type="protein sequence ID" value="OMP11376.1"/>
    <property type="molecule type" value="Genomic_DNA"/>
</dbReference>
<organism evidence="2 3">
    <name type="scientific">Corchorus capsularis</name>
    <name type="common">Jute</name>
    <dbReference type="NCBI Taxonomy" id="210143"/>
    <lineage>
        <taxon>Eukaryota</taxon>
        <taxon>Viridiplantae</taxon>
        <taxon>Streptophyta</taxon>
        <taxon>Embryophyta</taxon>
        <taxon>Tracheophyta</taxon>
        <taxon>Spermatophyta</taxon>
        <taxon>Magnoliopsida</taxon>
        <taxon>eudicotyledons</taxon>
        <taxon>Gunneridae</taxon>
        <taxon>Pentapetalae</taxon>
        <taxon>rosids</taxon>
        <taxon>malvids</taxon>
        <taxon>Malvales</taxon>
        <taxon>Malvaceae</taxon>
        <taxon>Grewioideae</taxon>
        <taxon>Apeibeae</taxon>
        <taxon>Corchorus</taxon>
    </lineage>
</organism>
<dbReference type="Gene3D" id="3.40.30.10">
    <property type="entry name" value="Glutaredoxin"/>
    <property type="match status" value="1"/>
</dbReference>
<dbReference type="Proteomes" id="UP000188268">
    <property type="component" value="Unassembled WGS sequence"/>
</dbReference>
<accession>A0A1R3KWC7</accession>
<evidence type="ECO:0000313" key="3">
    <source>
        <dbReference type="Proteomes" id="UP000188268"/>
    </source>
</evidence>
<dbReference type="OrthoDB" id="427280at2759"/>
<feature type="region of interest" description="Disordered" evidence="1">
    <location>
        <begin position="1"/>
        <end position="22"/>
    </location>
</feature>
<sequence length="175" mass="19842">MSSTSIKSAQDNEEKKPTLGTTKFSEEFSNEYDDELAEDIMFEALLRSRKMKIRPRHRMLPVYWRESNLCKWGPTALLLADGVLKSSDHGVTTRDDIVRLIRKITAGVPHCFGLDDIVRWVRKSIAGVPIITLTEKDDAQHLLAADFIKVVGFYDTLEGEHSKELLIASKLRPEA</sequence>
<evidence type="ECO:0000256" key="1">
    <source>
        <dbReference type="SAM" id="MobiDB-lite"/>
    </source>
</evidence>
<dbReference type="Gramene" id="OMP11376">
    <property type="protein sequence ID" value="OMP11376"/>
    <property type="gene ID" value="CCACVL1_00557"/>
</dbReference>
<comment type="caution">
    <text evidence="2">The sequence shown here is derived from an EMBL/GenBank/DDBJ whole genome shotgun (WGS) entry which is preliminary data.</text>
</comment>
<proteinExistence type="predicted"/>
<name>A0A1R3KWC7_COCAP</name>
<dbReference type="AlphaFoldDB" id="A0A1R3KWC7"/>
<keyword evidence="3" id="KW-1185">Reference proteome</keyword>
<protein>
    <submittedName>
        <fullName evidence="2">Uncharacterized protein</fullName>
    </submittedName>
</protein>
<reference evidence="2 3" key="1">
    <citation type="submission" date="2013-09" db="EMBL/GenBank/DDBJ databases">
        <title>Corchorus capsularis genome sequencing.</title>
        <authorList>
            <person name="Alam M."/>
            <person name="Haque M.S."/>
            <person name="Islam M.S."/>
            <person name="Emdad E.M."/>
            <person name="Islam M.M."/>
            <person name="Ahmed B."/>
            <person name="Halim A."/>
            <person name="Hossen Q.M.M."/>
            <person name="Hossain M.Z."/>
            <person name="Ahmed R."/>
            <person name="Khan M.M."/>
            <person name="Islam R."/>
            <person name="Rashid M.M."/>
            <person name="Khan S.A."/>
            <person name="Rahman M.S."/>
            <person name="Alam M."/>
        </authorList>
    </citation>
    <scope>NUCLEOTIDE SEQUENCE [LARGE SCALE GENOMIC DNA]</scope>
    <source>
        <strain evidence="3">cv. CVL-1</strain>
        <tissue evidence="2">Whole seedling</tissue>
    </source>
</reference>